<name>A0A5P8K947_9ACTN</name>
<evidence type="ECO:0000313" key="2">
    <source>
        <dbReference type="EMBL" id="QFQ99526.1"/>
    </source>
</evidence>
<dbReference type="AlphaFoldDB" id="A0A5P8K947"/>
<dbReference type="Proteomes" id="UP000327294">
    <property type="component" value="Chromosome"/>
</dbReference>
<evidence type="ECO:0000256" key="1">
    <source>
        <dbReference type="SAM" id="MobiDB-lite"/>
    </source>
</evidence>
<evidence type="ECO:0000313" key="3">
    <source>
        <dbReference type="Proteomes" id="UP000327294"/>
    </source>
</evidence>
<proteinExistence type="predicted"/>
<reference evidence="2 3" key="1">
    <citation type="submission" date="2019-10" db="EMBL/GenBank/DDBJ databases">
        <title>Streptomyces sp. strain GY16 isolated from leaves of Broussonetia papyrifera.</title>
        <authorList>
            <person name="Mo P."/>
        </authorList>
    </citation>
    <scope>NUCLEOTIDE SEQUENCE [LARGE SCALE GENOMIC DNA]</scope>
    <source>
        <strain evidence="2 3">GY16</strain>
    </source>
</reference>
<organism evidence="2 3">
    <name type="scientific">Streptomyces phaeolivaceus</name>
    <dbReference type="NCBI Taxonomy" id="2653200"/>
    <lineage>
        <taxon>Bacteria</taxon>
        <taxon>Bacillati</taxon>
        <taxon>Actinomycetota</taxon>
        <taxon>Actinomycetes</taxon>
        <taxon>Kitasatosporales</taxon>
        <taxon>Streptomycetaceae</taxon>
        <taxon>Streptomyces</taxon>
    </lineage>
</organism>
<feature type="compositionally biased region" description="Gly residues" evidence="1">
    <location>
        <begin position="43"/>
        <end position="59"/>
    </location>
</feature>
<protein>
    <submittedName>
        <fullName evidence="2">Uncharacterized protein</fullName>
    </submittedName>
</protein>
<sequence>MHLCDGPPPGISLRWLRGRDARPGTGVRARRFVDGPARALSPCGGGAAGSGPGGPAGRAGRGRCRRRSPRRCR</sequence>
<keyword evidence="3" id="KW-1185">Reference proteome</keyword>
<gene>
    <name evidence="2" type="ORF">F9278_29015</name>
</gene>
<accession>A0A5P8K947</accession>
<dbReference type="KEGG" id="sphv:F9278_29015"/>
<feature type="region of interest" description="Disordered" evidence="1">
    <location>
        <begin position="30"/>
        <end position="73"/>
    </location>
</feature>
<feature type="compositionally biased region" description="Basic residues" evidence="1">
    <location>
        <begin position="60"/>
        <end position="73"/>
    </location>
</feature>
<dbReference type="EMBL" id="CP045096">
    <property type="protein sequence ID" value="QFQ99526.1"/>
    <property type="molecule type" value="Genomic_DNA"/>
</dbReference>